<dbReference type="FunFam" id="1.10.840.10:FF:000009">
    <property type="entry name" value="rap guanine nucleotide exchange factor 1"/>
    <property type="match status" value="1"/>
</dbReference>
<dbReference type="EnsemblMetazoa" id="AMEM002976-RA">
    <property type="protein sequence ID" value="AMEM002976-PA"/>
    <property type="gene ID" value="AMEM002976"/>
</dbReference>
<dbReference type="VEuPathDB" id="VectorBase:AMEM002976"/>
<feature type="compositionally biased region" description="Basic residues" evidence="4">
    <location>
        <begin position="275"/>
        <end position="285"/>
    </location>
</feature>
<evidence type="ECO:0000256" key="4">
    <source>
        <dbReference type="SAM" id="MobiDB-lite"/>
    </source>
</evidence>
<feature type="region of interest" description="Disordered" evidence="4">
    <location>
        <begin position="173"/>
        <end position="297"/>
    </location>
</feature>
<keyword evidence="8" id="KW-1185">Reference proteome</keyword>
<feature type="region of interest" description="Disordered" evidence="4">
    <location>
        <begin position="405"/>
        <end position="424"/>
    </location>
</feature>
<dbReference type="VEuPathDB" id="VectorBase:AMEM21_004776"/>
<evidence type="ECO:0000256" key="2">
    <source>
        <dbReference type="ARBA" id="ARBA00083313"/>
    </source>
</evidence>
<dbReference type="PANTHER" id="PTHR23113:SF224">
    <property type="entry name" value="RAP GUANINE NUCLEOTIDE EXCHANGE FACTOR 1"/>
    <property type="match status" value="1"/>
</dbReference>
<evidence type="ECO:0000259" key="6">
    <source>
        <dbReference type="PROSITE" id="PS50212"/>
    </source>
</evidence>
<proteinExistence type="predicted"/>
<feature type="compositionally biased region" description="Polar residues" evidence="4">
    <location>
        <begin position="202"/>
        <end position="217"/>
    </location>
</feature>
<dbReference type="Gene3D" id="1.20.870.10">
    <property type="entry name" value="Son of sevenless (SoS) protein Chain: S domain 1"/>
    <property type="match status" value="1"/>
</dbReference>
<reference evidence="7" key="1">
    <citation type="submission" date="2020-05" db="UniProtKB">
        <authorList>
            <consortium name="EnsemblMetazoa"/>
        </authorList>
    </citation>
    <scope>IDENTIFICATION</scope>
    <source>
        <strain evidence="7">MAF</strain>
    </source>
</reference>
<feature type="region of interest" description="Disordered" evidence="4">
    <location>
        <begin position="433"/>
        <end position="527"/>
    </location>
</feature>
<evidence type="ECO:0000259" key="5">
    <source>
        <dbReference type="PROSITE" id="PS50009"/>
    </source>
</evidence>
<feature type="compositionally biased region" description="Low complexity" evidence="4">
    <location>
        <begin position="413"/>
        <end position="424"/>
    </location>
</feature>
<feature type="domain" description="N-terminal Ras-GEF" evidence="6">
    <location>
        <begin position="781"/>
        <end position="902"/>
    </location>
</feature>
<dbReference type="SUPFAM" id="SSF48366">
    <property type="entry name" value="Ras GEF"/>
    <property type="match status" value="1"/>
</dbReference>
<dbReference type="SMART" id="SM00147">
    <property type="entry name" value="RasGEF"/>
    <property type="match status" value="1"/>
</dbReference>
<feature type="compositionally biased region" description="Low complexity" evidence="4">
    <location>
        <begin position="467"/>
        <end position="481"/>
    </location>
</feature>
<dbReference type="AlphaFoldDB" id="A0A182USQ8"/>
<feature type="domain" description="Ras-GEF" evidence="5">
    <location>
        <begin position="931"/>
        <end position="1156"/>
    </location>
</feature>
<feature type="region of interest" description="Disordered" evidence="4">
    <location>
        <begin position="1"/>
        <end position="50"/>
    </location>
</feature>
<evidence type="ECO:0000313" key="8">
    <source>
        <dbReference type="Proteomes" id="UP000075903"/>
    </source>
</evidence>
<name>A0A182USQ8_ANOME</name>
<feature type="compositionally biased region" description="Low complexity" evidence="4">
    <location>
        <begin position="714"/>
        <end position="739"/>
    </location>
</feature>
<dbReference type="STRING" id="30066.A0A182USQ8"/>
<dbReference type="Pfam" id="PF00618">
    <property type="entry name" value="RasGEF_N"/>
    <property type="match status" value="1"/>
</dbReference>
<dbReference type="InterPro" id="IPR023578">
    <property type="entry name" value="Ras_GEF_dom_sf"/>
</dbReference>
<dbReference type="InterPro" id="IPR000651">
    <property type="entry name" value="Ras-like_Gua-exchang_fac_N"/>
</dbReference>
<evidence type="ECO:0000256" key="1">
    <source>
        <dbReference type="ARBA" id="ARBA00022658"/>
    </source>
</evidence>
<dbReference type="GO" id="GO:0007265">
    <property type="term" value="P:Ras protein signal transduction"/>
    <property type="evidence" value="ECO:0007669"/>
    <property type="project" value="TreeGrafter"/>
</dbReference>
<feature type="compositionally biased region" description="Basic residues" evidence="4">
    <location>
        <begin position="515"/>
        <end position="524"/>
    </location>
</feature>
<dbReference type="InterPro" id="IPR008937">
    <property type="entry name" value="Ras-like_GEF"/>
</dbReference>
<feature type="compositionally biased region" description="Low complexity" evidence="4">
    <location>
        <begin position="630"/>
        <end position="646"/>
    </location>
</feature>
<feature type="compositionally biased region" description="Low complexity" evidence="4">
    <location>
        <begin position="192"/>
        <end position="201"/>
    </location>
</feature>
<dbReference type="Pfam" id="PF00617">
    <property type="entry name" value="RasGEF"/>
    <property type="match status" value="1"/>
</dbReference>
<feature type="compositionally biased region" description="Low complexity" evidence="4">
    <location>
        <begin position="440"/>
        <end position="459"/>
    </location>
</feature>
<protein>
    <recommendedName>
        <fullName evidence="2">CRK SH3-binding GNRP</fullName>
    </recommendedName>
</protein>
<feature type="compositionally biased region" description="Low complexity" evidence="4">
    <location>
        <begin position="655"/>
        <end position="671"/>
    </location>
</feature>
<keyword evidence="1 3" id="KW-0344">Guanine-nucleotide releasing factor</keyword>
<dbReference type="PROSITE" id="PS50009">
    <property type="entry name" value="RASGEF_CAT"/>
    <property type="match status" value="1"/>
</dbReference>
<dbReference type="CDD" id="cd00155">
    <property type="entry name" value="RasGEF"/>
    <property type="match status" value="1"/>
</dbReference>
<dbReference type="CDD" id="cd06224">
    <property type="entry name" value="REM"/>
    <property type="match status" value="1"/>
</dbReference>
<dbReference type="Gene3D" id="1.10.840.10">
    <property type="entry name" value="Ras guanine-nucleotide exchange factors catalytic domain"/>
    <property type="match status" value="1"/>
</dbReference>
<dbReference type="PANTHER" id="PTHR23113">
    <property type="entry name" value="GUANINE NUCLEOTIDE EXCHANGE FACTOR"/>
    <property type="match status" value="1"/>
</dbReference>
<dbReference type="SMART" id="SM00229">
    <property type="entry name" value="RasGEFN"/>
    <property type="match status" value="1"/>
</dbReference>
<dbReference type="Proteomes" id="UP000075903">
    <property type="component" value="Unassembled WGS sequence"/>
</dbReference>
<sequence>MLFSIASRKSGKFRRSHSPNSPRGGAGGSGANAASYGSRKSTTDEPAKPVQDLNYHVRQVKNALTHFKDVILKNKLEMLPGNGTVVLESIANVHTALQSYTLNEHSSAFINATNHVHVSLGNLLKLCDEVLLTKEGDDCPSLSKENVKEVVELVENAVNNLVNLANEKLSDRKAIGAGGSGGPGTGVGGTAAGHSAGGPSSNTLQRPTVDVVSQRTSLPDIPLTPRERDILEQTSLKTVRASHSTESILRDSSPPPPPKPPLPDRSQEPPPPLPPKRKSQHAKNHSFHDTTTASSDCASTDSTIFQLGGGPGSSAGGATGAGGSIGLDRMSLRSRSPEDNCSLLSASAGSLDSALNHSREEDELRALTSCSSHASATAASLGGLVILGAGASGCGTQHWEEAGDLAGGLPQHSNNSLNRNSNESGFESMYSLRVSRDQHQQQQQQQMHMQYQSTAATVTTHHHHQKSASSSSSSSSLSKLLVHGPSIDELGNDDVFPRTSAGGATDRPPALPVKTRSHSIKRERHPSQYDNVDEVDLERGSQDSFGHFPMQSSPSYLYSRQQMFHNLPSKHISLIEPRHMSRFQEEPPPLPIKKKHIMAYMEIFGSATQNQSEFMRHSVHTYNLAHSEQISTSSTTSNHSISHSQTMSLSPSRIAPATVSPPSSPNVSVKPPALPPKRQRINSKTPSIASTPPPSPKIFQDQQQHHHAQHHYHQQQAQAPNAINTSPSPSTSSLASTQSGAGGKPSANGMTMAMEQQQQPLNLMEELDVSNYLVFKKENEDGPDVKGGHPDALIIHATRVQKNSDAYGEAFITTFRTFISPLDLIQKLSHRYTVYHCQMNDAKQKAAKESFSLLVRVVNDLTTPDLSERLLVILMNFDYQLVSAGHLTMAKLLRVKLIEKALIYKQKASLTVPTLSSRALVAQPPTLLDLKSAEIAEQMTLLDAELFQKIEIPEVLIWAQEQCEERSPNLTRFTEHFNKMSYWARTQILSQNDAKDREKHVIKFIKIMKHLRKINNYNSYLALLSALDSAPIRRLEWHKTITEGLKEYCALIDSSSSFRAYRQALAETNPPCIPYIGLVLQDLTFVHIGNPDLLPDGSTNFSKRWQQYHIVVNMKRFKKGSYPFKKNERIIGFFDNFEYYLDEDAMWQISETIKPRGSRKANVN</sequence>
<dbReference type="InterPro" id="IPR036964">
    <property type="entry name" value="RASGEF_cat_dom_sf"/>
</dbReference>
<dbReference type="GO" id="GO:0005886">
    <property type="term" value="C:plasma membrane"/>
    <property type="evidence" value="ECO:0007669"/>
    <property type="project" value="TreeGrafter"/>
</dbReference>
<feature type="compositionally biased region" description="Pro residues" evidence="4">
    <location>
        <begin position="253"/>
        <end position="274"/>
    </location>
</feature>
<organism evidence="7 8">
    <name type="scientific">Anopheles merus</name>
    <name type="common">Mosquito</name>
    <dbReference type="NCBI Taxonomy" id="30066"/>
    <lineage>
        <taxon>Eukaryota</taxon>
        <taxon>Metazoa</taxon>
        <taxon>Ecdysozoa</taxon>
        <taxon>Arthropoda</taxon>
        <taxon>Hexapoda</taxon>
        <taxon>Insecta</taxon>
        <taxon>Pterygota</taxon>
        <taxon>Neoptera</taxon>
        <taxon>Endopterygota</taxon>
        <taxon>Diptera</taxon>
        <taxon>Nematocera</taxon>
        <taxon>Culicoidea</taxon>
        <taxon>Culicidae</taxon>
        <taxon>Anophelinae</taxon>
        <taxon>Anopheles</taxon>
    </lineage>
</organism>
<dbReference type="PROSITE" id="PS50212">
    <property type="entry name" value="RASGEF_NTER"/>
    <property type="match status" value="1"/>
</dbReference>
<dbReference type="InterPro" id="IPR001895">
    <property type="entry name" value="RASGEF_cat_dom"/>
</dbReference>
<dbReference type="GO" id="GO:0005085">
    <property type="term" value="F:guanyl-nucleotide exchange factor activity"/>
    <property type="evidence" value="ECO:0007669"/>
    <property type="project" value="UniProtKB-KW"/>
</dbReference>
<evidence type="ECO:0000256" key="3">
    <source>
        <dbReference type="PROSITE-ProRule" id="PRU00168"/>
    </source>
</evidence>
<feature type="compositionally biased region" description="Gly residues" evidence="4">
    <location>
        <begin position="176"/>
        <end position="191"/>
    </location>
</feature>
<feature type="region of interest" description="Disordered" evidence="4">
    <location>
        <begin position="630"/>
        <end position="749"/>
    </location>
</feature>
<feature type="compositionally biased region" description="Polar residues" evidence="4">
    <location>
        <begin position="232"/>
        <end position="247"/>
    </location>
</feature>
<evidence type="ECO:0000313" key="7">
    <source>
        <dbReference type="EnsemblMetazoa" id="AMEM002976-PA"/>
    </source>
</evidence>
<accession>A0A182USQ8</accession>